<sequence>TRAWGIPRDTTEGSKQTSYTTLLGLLTLHRYGAAPNWTSVEKRPPRLHLWGSDDTDLDGTTQVPGQSPELTAWLTENLGHPTREVAQVGVNQAVANQTAKIRRPYPLSPSS</sequence>
<dbReference type="Proteomes" id="UP000652761">
    <property type="component" value="Unassembled WGS sequence"/>
</dbReference>
<proteinExistence type="predicted"/>
<dbReference type="EMBL" id="NMUH01002883">
    <property type="protein sequence ID" value="MQM02592.1"/>
    <property type="molecule type" value="Genomic_DNA"/>
</dbReference>
<accession>A0A843VYT6</accession>
<reference evidence="1" key="1">
    <citation type="submission" date="2017-07" db="EMBL/GenBank/DDBJ databases">
        <title>Taro Niue Genome Assembly and Annotation.</title>
        <authorList>
            <person name="Atibalentja N."/>
            <person name="Keating K."/>
            <person name="Fields C.J."/>
        </authorList>
    </citation>
    <scope>NUCLEOTIDE SEQUENCE</scope>
    <source>
        <strain evidence="1">Niue_2</strain>
        <tissue evidence="1">Leaf</tissue>
    </source>
</reference>
<evidence type="ECO:0000313" key="1">
    <source>
        <dbReference type="EMBL" id="MQM02592.1"/>
    </source>
</evidence>
<feature type="non-terminal residue" evidence="1">
    <location>
        <position position="1"/>
    </location>
</feature>
<protein>
    <submittedName>
        <fullName evidence="1">Uncharacterized protein</fullName>
    </submittedName>
</protein>
<evidence type="ECO:0000313" key="2">
    <source>
        <dbReference type="Proteomes" id="UP000652761"/>
    </source>
</evidence>
<comment type="caution">
    <text evidence="1">The sequence shown here is derived from an EMBL/GenBank/DDBJ whole genome shotgun (WGS) entry which is preliminary data.</text>
</comment>
<dbReference type="AlphaFoldDB" id="A0A843VYT6"/>
<organism evidence="1 2">
    <name type="scientific">Colocasia esculenta</name>
    <name type="common">Wild taro</name>
    <name type="synonym">Arum esculentum</name>
    <dbReference type="NCBI Taxonomy" id="4460"/>
    <lineage>
        <taxon>Eukaryota</taxon>
        <taxon>Viridiplantae</taxon>
        <taxon>Streptophyta</taxon>
        <taxon>Embryophyta</taxon>
        <taxon>Tracheophyta</taxon>
        <taxon>Spermatophyta</taxon>
        <taxon>Magnoliopsida</taxon>
        <taxon>Liliopsida</taxon>
        <taxon>Araceae</taxon>
        <taxon>Aroideae</taxon>
        <taxon>Colocasieae</taxon>
        <taxon>Colocasia</taxon>
    </lineage>
</organism>
<gene>
    <name evidence="1" type="ORF">Taro_035364</name>
</gene>
<name>A0A843VYT6_COLES</name>
<keyword evidence="2" id="KW-1185">Reference proteome</keyword>